<dbReference type="InterPro" id="IPR029039">
    <property type="entry name" value="Flavoprotein-like_sf"/>
</dbReference>
<dbReference type="GO" id="GO:0003955">
    <property type="term" value="F:NAD(P)H dehydrogenase (quinone) activity"/>
    <property type="evidence" value="ECO:0007669"/>
    <property type="project" value="TreeGrafter"/>
</dbReference>
<sequence length="137" mass="15833">SCQDDLVWADHIVFIYPIWWGSYPALLKGYLDTVFMSRFAYKYKKFWPIDIPKGLLKGKSARIIQTSGGPNILAWPLFGSLFGTVYPGERALRDGTLRFCGIFNVKISRLDNLQNNASQKRIQKFLRKVYRLGSKHK</sequence>
<protein>
    <submittedName>
        <fullName evidence="4">NAD(P)H-dependent oxidoreductase</fullName>
    </submittedName>
</protein>
<evidence type="ECO:0000256" key="1">
    <source>
        <dbReference type="ARBA" id="ARBA00006252"/>
    </source>
</evidence>
<dbReference type="Proteomes" id="UP000754563">
    <property type="component" value="Unassembled WGS sequence"/>
</dbReference>
<dbReference type="EMBL" id="JAGQLH010000007">
    <property type="protein sequence ID" value="MCA9385186.1"/>
    <property type="molecule type" value="Genomic_DNA"/>
</dbReference>
<evidence type="ECO:0000256" key="2">
    <source>
        <dbReference type="ARBA" id="ARBA00023002"/>
    </source>
</evidence>
<dbReference type="InterPro" id="IPR051545">
    <property type="entry name" value="NAD(P)H_dehydrogenase_qn"/>
</dbReference>
<feature type="non-terminal residue" evidence="4">
    <location>
        <position position="1"/>
    </location>
</feature>
<feature type="domain" description="Flavodoxin-like fold" evidence="3">
    <location>
        <begin position="3"/>
        <end position="129"/>
    </location>
</feature>
<reference evidence="4" key="2">
    <citation type="journal article" date="2021" name="Microbiome">
        <title>Successional dynamics and alternative stable states in a saline activated sludge microbial community over 9 years.</title>
        <authorList>
            <person name="Wang Y."/>
            <person name="Ye J."/>
            <person name="Ju F."/>
            <person name="Liu L."/>
            <person name="Boyd J.A."/>
            <person name="Deng Y."/>
            <person name="Parks D.H."/>
            <person name="Jiang X."/>
            <person name="Yin X."/>
            <person name="Woodcroft B.J."/>
            <person name="Tyson G.W."/>
            <person name="Hugenholtz P."/>
            <person name="Polz M.F."/>
            <person name="Zhang T."/>
        </authorList>
    </citation>
    <scope>NUCLEOTIDE SEQUENCE</scope>
    <source>
        <strain evidence="4">HKST-UBA11</strain>
    </source>
</reference>
<dbReference type="SUPFAM" id="SSF52218">
    <property type="entry name" value="Flavoproteins"/>
    <property type="match status" value="1"/>
</dbReference>
<evidence type="ECO:0000313" key="4">
    <source>
        <dbReference type="EMBL" id="MCA9385186.1"/>
    </source>
</evidence>
<dbReference type="GO" id="GO:0005829">
    <property type="term" value="C:cytosol"/>
    <property type="evidence" value="ECO:0007669"/>
    <property type="project" value="TreeGrafter"/>
</dbReference>
<comment type="similarity">
    <text evidence="1">Belongs to the NAD(P)H dehydrogenase (quinone) family.</text>
</comment>
<keyword evidence="2" id="KW-0560">Oxidoreductase</keyword>
<dbReference type="PANTHER" id="PTHR10204">
    <property type="entry name" value="NAD P H OXIDOREDUCTASE-RELATED"/>
    <property type="match status" value="1"/>
</dbReference>
<gene>
    <name evidence="4" type="ORF">KC717_00900</name>
</gene>
<dbReference type="Pfam" id="PF02525">
    <property type="entry name" value="Flavodoxin_2"/>
    <property type="match status" value="1"/>
</dbReference>
<dbReference type="PANTHER" id="PTHR10204:SF34">
    <property type="entry name" value="NAD(P)H DEHYDROGENASE [QUINONE] 1 ISOFORM 1"/>
    <property type="match status" value="1"/>
</dbReference>
<evidence type="ECO:0000259" key="3">
    <source>
        <dbReference type="Pfam" id="PF02525"/>
    </source>
</evidence>
<organism evidence="4 5">
    <name type="scientific">Candidatus Dojkabacteria bacterium</name>
    <dbReference type="NCBI Taxonomy" id="2099670"/>
    <lineage>
        <taxon>Bacteria</taxon>
        <taxon>Candidatus Dojkabacteria</taxon>
    </lineage>
</organism>
<reference evidence="4" key="1">
    <citation type="submission" date="2020-04" db="EMBL/GenBank/DDBJ databases">
        <authorList>
            <person name="Zhang T."/>
        </authorList>
    </citation>
    <scope>NUCLEOTIDE SEQUENCE</scope>
    <source>
        <strain evidence="4">HKST-UBA11</strain>
    </source>
</reference>
<dbReference type="InterPro" id="IPR003680">
    <property type="entry name" value="Flavodoxin_fold"/>
</dbReference>
<comment type="caution">
    <text evidence="4">The sequence shown here is derived from an EMBL/GenBank/DDBJ whole genome shotgun (WGS) entry which is preliminary data.</text>
</comment>
<proteinExistence type="inferred from homology"/>
<name>A0A955L7T3_9BACT</name>
<dbReference type="AlphaFoldDB" id="A0A955L7T3"/>
<evidence type="ECO:0000313" key="5">
    <source>
        <dbReference type="Proteomes" id="UP000754563"/>
    </source>
</evidence>
<dbReference type="Gene3D" id="3.40.50.360">
    <property type="match status" value="1"/>
</dbReference>
<accession>A0A955L7T3</accession>